<dbReference type="PANTHER" id="PTHR33293">
    <property type="entry name" value="INSERTION ELEMENT IS1 1 PROTEIN INSB-RELATED"/>
    <property type="match status" value="1"/>
</dbReference>
<dbReference type="InterPro" id="IPR038116">
    <property type="entry name" value="TrpR-like_sf"/>
</dbReference>
<evidence type="ECO:0000313" key="2">
    <source>
        <dbReference type="Proteomes" id="UP000184040"/>
    </source>
</evidence>
<dbReference type="Proteomes" id="UP000184040">
    <property type="component" value="Unassembled WGS sequence"/>
</dbReference>
<proteinExistence type="predicted"/>
<dbReference type="AlphaFoldDB" id="A0A1M6EKF9"/>
<evidence type="ECO:0000313" key="1">
    <source>
        <dbReference type="EMBL" id="SHI86002.1"/>
    </source>
</evidence>
<protein>
    <submittedName>
        <fullName evidence="1">Uncharacterized protein</fullName>
    </submittedName>
</protein>
<dbReference type="SUPFAM" id="SSF46689">
    <property type="entry name" value="Homeodomain-like"/>
    <property type="match status" value="1"/>
</dbReference>
<keyword evidence="2" id="KW-1185">Reference proteome</keyword>
<dbReference type="EMBL" id="FQZA01000003">
    <property type="protein sequence ID" value="SHI86002.1"/>
    <property type="molecule type" value="Genomic_DNA"/>
</dbReference>
<accession>A0A1M6EKF9</accession>
<sequence>MNKLPLEKRVMILNLLVEGMSMRSISRTVGVSINTVSKLLVEAGEACAAYHDETVRDVRSETVQCDEIWSFCYAKEKNVETAKAAPEGAGDVWTWTALDSDSKMILAFEVGDRSAATARDFMFGLADRLAHRVQLTTDGHGAYLKAVGDAFGADIDYAMLVKQYGEPTGHKGHERKYSPAECTGTYKRDVFGKPDPAKINTSHVERQNLSMRMGMRRFTRLTNGFSKKLQNHLHMLSLYFVHYNFVRIHKSLKCTPAMAAGVSDTLHDMAWIVSLIDAREPAPAKRGPYKKRARREA</sequence>
<dbReference type="Gene3D" id="1.10.1270.10">
    <property type="entry name" value="TrpR-like"/>
    <property type="match status" value="1"/>
</dbReference>
<dbReference type="RefSeq" id="WP_073127804.1">
    <property type="nucleotide sequence ID" value="NZ_FQZA01000003.1"/>
</dbReference>
<dbReference type="InterPro" id="IPR051354">
    <property type="entry name" value="Transposase_27_IS1"/>
</dbReference>
<dbReference type="InterPro" id="IPR009057">
    <property type="entry name" value="Homeodomain-like_sf"/>
</dbReference>
<organism evidence="1 2">
    <name type="scientific">Palleronia salina</name>
    <dbReference type="NCBI Taxonomy" id="313368"/>
    <lineage>
        <taxon>Bacteria</taxon>
        <taxon>Pseudomonadati</taxon>
        <taxon>Pseudomonadota</taxon>
        <taxon>Alphaproteobacteria</taxon>
        <taxon>Rhodobacterales</taxon>
        <taxon>Roseobacteraceae</taxon>
        <taxon>Palleronia</taxon>
    </lineage>
</organism>
<name>A0A1M6EKF9_9RHOB</name>
<reference evidence="1 2" key="1">
    <citation type="submission" date="2016-11" db="EMBL/GenBank/DDBJ databases">
        <authorList>
            <person name="Jaros S."/>
            <person name="Januszkiewicz K."/>
            <person name="Wedrychowicz H."/>
        </authorList>
    </citation>
    <scope>NUCLEOTIDE SEQUENCE [LARGE SCALE GENOMIC DNA]</scope>
    <source>
        <strain evidence="1 2">DSM 26892</strain>
    </source>
</reference>
<dbReference type="STRING" id="313368.SAMN04488012_103129"/>
<gene>
    <name evidence="1" type="ORF">SAMN04488012_103129</name>
</gene>